<dbReference type="AlphaFoldDB" id="A0A6A5UJV2"/>
<feature type="signal peptide" evidence="1">
    <location>
        <begin position="1"/>
        <end position="18"/>
    </location>
</feature>
<sequence>MRLPTLSLLASLLSTSSTTPLAPRGIANVFMYSGDSCSGRLDRFAITSGEFCVPAAETKRSIRVTGSDCKVKMWSSADCKGNAWMGTGKGMDGACVGPVAYGSVTVEC</sequence>
<evidence type="ECO:0000313" key="3">
    <source>
        <dbReference type="Proteomes" id="UP000800036"/>
    </source>
</evidence>
<feature type="chain" id="PRO_5025395429" evidence="1">
    <location>
        <begin position="19"/>
        <end position="108"/>
    </location>
</feature>
<keyword evidence="3" id="KW-1185">Reference proteome</keyword>
<accession>A0A6A5UJV2</accession>
<organism evidence="2 3">
    <name type="scientific">Bimuria novae-zelandiae CBS 107.79</name>
    <dbReference type="NCBI Taxonomy" id="1447943"/>
    <lineage>
        <taxon>Eukaryota</taxon>
        <taxon>Fungi</taxon>
        <taxon>Dikarya</taxon>
        <taxon>Ascomycota</taxon>
        <taxon>Pezizomycotina</taxon>
        <taxon>Dothideomycetes</taxon>
        <taxon>Pleosporomycetidae</taxon>
        <taxon>Pleosporales</taxon>
        <taxon>Massarineae</taxon>
        <taxon>Didymosphaeriaceae</taxon>
        <taxon>Bimuria</taxon>
    </lineage>
</organism>
<gene>
    <name evidence="2" type="ORF">BU23DRAFT_627496</name>
</gene>
<name>A0A6A5UJV2_9PLEO</name>
<dbReference type="EMBL" id="ML976761">
    <property type="protein sequence ID" value="KAF1965493.1"/>
    <property type="molecule type" value="Genomic_DNA"/>
</dbReference>
<evidence type="ECO:0000256" key="1">
    <source>
        <dbReference type="SAM" id="SignalP"/>
    </source>
</evidence>
<dbReference type="Proteomes" id="UP000800036">
    <property type="component" value="Unassembled WGS sequence"/>
</dbReference>
<reference evidence="2" key="1">
    <citation type="journal article" date="2020" name="Stud. Mycol.">
        <title>101 Dothideomycetes genomes: a test case for predicting lifestyles and emergence of pathogens.</title>
        <authorList>
            <person name="Haridas S."/>
            <person name="Albert R."/>
            <person name="Binder M."/>
            <person name="Bloem J."/>
            <person name="Labutti K."/>
            <person name="Salamov A."/>
            <person name="Andreopoulos B."/>
            <person name="Baker S."/>
            <person name="Barry K."/>
            <person name="Bills G."/>
            <person name="Bluhm B."/>
            <person name="Cannon C."/>
            <person name="Castanera R."/>
            <person name="Culley D."/>
            <person name="Daum C."/>
            <person name="Ezra D."/>
            <person name="Gonzalez J."/>
            <person name="Henrissat B."/>
            <person name="Kuo A."/>
            <person name="Liang C."/>
            <person name="Lipzen A."/>
            <person name="Lutzoni F."/>
            <person name="Magnuson J."/>
            <person name="Mondo S."/>
            <person name="Nolan M."/>
            <person name="Ohm R."/>
            <person name="Pangilinan J."/>
            <person name="Park H.-J."/>
            <person name="Ramirez L."/>
            <person name="Alfaro M."/>
            <person name="Sun H."/>
            <person name="Tritt A."/>
            <person name="Yoshinaga Y."/>
            <person name="Zwiers L.-H."/>
            <person name="Turgeon B."/>
            <person name="Goodwin S."/>
            <person name="Spatafora J."/>
            <person name="Crous P."/>
            <person name="Grigoriev I."/>
        </authorList>
    </citation>
    <scope>NUCLEOTIDE SEQUENCE</scope>
    <source>
        <strain evidence="2">CBS 107.79</strain>
    </source>
</reference>
<evidence type="ECO:0000313" key="2">
    <source>
        <dbReference type="EMBL" id="KAF1965493.1"/>
    </source>
</evidence>
<proteinExistence type="predicted"/>
<protein>
    <submittedName>
        <fullName evidence="2">Uncharacterized protein</fullName>
    </submittedName>
</protein>
<keyword evidence="1" id="KW-0732">Signal</keyword>